<evidence type="ECO:0000256" key="11">
    <source>
        <dbReference type="ARBA" id="ARBA00072251"/>
    </source>
</evidence>
<dbReference type="InterPro" id="IPR025966">
    <property type="entry name" value="OppC_N"/>
</dbReference>
<protein>
    <recommendedName>
        <fullName evidence="11">Oligopeptide transport system permease protein OppC</fullName>
    </recommendedName>
</protein>
<evidence type="ECO:0000256" key="6">
    <source>
        <dbReference type="ARBA" id="ARBA00022856"/>
    </source>
</evidence>
<feature type="domain" description="ABC transmembrane type-1" evidence="13">
    <location>
        <begin position="89"/>
        <end position="278"/>
    </location>
</feature>
<evidence type="ECO:0000256" key="3">
    <source>
        <dbReference type="ARBA" id="ARBA00022475"/>
    </source>
</evidence>
<dbReference type="PROSITE" id="PS50928">
    <property type="entry name" value="ABC_TM1"/>
    <property type="match status" value="1"/>
</dbReference>
<dbReference type="Gene3D" id="1.10.3720.10">
    <property type="entry name" value="MetI-like"/>
    <property type="match status" value="1"/>
</dbReference>
<organism evidence="14 15">
    <name type="scientific">Aliigemmobacter aestuarii</name>
    <dbReference type="NCBI Taxonomy" id="1445661"/>
    <lineage>
        <taxon>Bacteria</taxon>
        <taxon>Pseudomonadati</taxon>
        <taxon>Pseudomonadota</taxon>
        <taxon>Alphaproteobacteria</taxon>
        <taxon>Rhodobacterales</taxon>
        <taxon>Paracoccaceae</taxon>
        <taxon>Aliigemmobacter</taxon>
    </lineage>
</organism>
<dbReference type="GO" id="GO:0005886">
    <property type="term" value="C:plasma membrane"/>
    <property type="evidence" value="ECO:0007669"/>
    <property type="project" value="UniProtKB-SubCell"/>
</dbReference>
<evidence type="ECO:0000313" key="15">
    <source>
        <dbReference type="Proteomes" id="UP000309450"/>
    </source>
</evidence>
<keyword evidence="15" id="KW-1185">Reference proteome</keyword>
<keyword evidence="4" id="KW-0997">Cell inner membrane</keyword>
<feature type="transmembrane region" description="Helical" evidence="12">
    <location>
        <begin position="26"/>
        <end position="48"/>
    </location>
</feature>
<feature type="transmembrane region" description="Helical" evidence="12">
    <location>
        <begin position="259"/>
        <end position="278"/>
    </location>
</feature>
<evidence type="ECO:0000256" key="8">
    <source>
        <dbReference type="ARBA" id="ARBA00022989"/>
    </source>
</evidence>
<evidence type="ECO:0000256" key="4">
    <source>
        <dbReference type="ARBA" id="ARBA00022519"/>
    </source>
</evidence>
<dbReference type="PANTHER" id="PTHR43386">
    <property type="entry name" value="OLIGOPEPTIDE TRANSPORT SYSTEM PERMEASE PROTEIN APPC"/>
    <property type="match status" value="1"/>
</dbReference>
<keyword evidence="7" id="KW-0653">Protein transport</keyword>
<keyword evidence="9 12" id="KW-0472">Membrane</keyword>
<dbReference type="GO" id="GO:0055085">
    <property type="term" value="P:transmembrane transport"/>
    <property type="evidence" value="ECO:0007669"/>
    <property type="project" value="InterPro"/>
</dbReference>
<dbReference type="GO" id="GO:0015031">
    <property type="term" value="P:protein transport"/>
    <property type="evidence" value="ECO:0007669"/>
    <property type="project" value="UniProtKB-KW"/>
</dbReference>
<dbReference type="CDD" id="cd06261">
    <property type="entry name" value="TM_PBP2"/>
    <property type="match status" value="1"/>
</dbReference>
<dbReference type="GO" id="GO:0015833">
    <property type="term" value="P:peptide transport"/>
    <property type="evidence" value="ECO:0007669"/>
    <property type="project" value="UniProtKB-KW"/>
</dbReference>
<dbReference type="SUPFAM" id="SSF161098">
    <property type="entry name" value="MetI-like"/>
    <property type="match status" value="1"/>
</dbReference>
<comment type="caution">
    <text evidence="14">The sequence shown here is derived from an EMBL/GenBank/DDBJ whole genome shotgun (WGS) entry which is preliminary data.</text>
</comment>
<dbReference type="RefSeq" id="WP_136393984.1">
    <property type="nucleotide sequence ID" value="NZ_SSND01000001.1"/>
</dbReference>
<proteinExistence type="inferred from homology"/>
<feature type="transmembrane region" description="Helical" evidence="12">
    <location>
        <begin position="91"/>
        <end position="116"/>
    </location>
</feature>
<accession>A0A4S3MTX7</accession>
<comment type="similarity">
    <text evidence="10">Belongs to the binding-protein-dependent transport system permease family. OppBC subfamily.</text>
</comment>
<dbReference type="Proteomes" id="UP000309450">
    <property type="component" value="Unassembled WGS sequence"/>
</dbReference>
<evidence type="ECO:0000259" key="13">
    <source>
        <dbReference type="PROSITE" id="PS50928"/>
    </source>
</evidence>
<sequence length="290" mass="31317">MTVEIVPPRPVSTLGLQFRRFRRNRLAMASVYVLTLIVLACFFGPMFFPFTGQDADFGNISAPIDLFSIHPFGTDDFGRDLLVRVLEGGQVSLTIGFLGALVAGVIGVLYGAVAGYVGGRLDGLMMRLVEILYGFPYVILVILLSLLLGGGNVALFAAIVFTLWLTPAVIVRAQAQSLARKEFIEAARAGGMTHRQIVVEHIVPNCVSVVIVYGSLLVPEVILSESFLSFLGIGIKEPQASWGNLIQAGTAAMDTDLRLLLLPGTMLAIVLFCLNFIADGLRDAFDPNDR</sequence>
<evidence type="ECO:0000256" key="7">
    <source>
        <dbReference type="ARBA" id="ARBA00022927"/>
    </source>
</evidence>
<dbReference type="Pfam" id="PF12911">
    <property type="entry name" value="OppC_N"/>
    <property type="match status" value="1"/>
</dbReference>
<dbReference type="InterPro" id="IPR000515">
    <property type="entry name" value="MetI-like"/>
</dbReference>
<evidence type="ECO:0000256" key="9">
    <source>
        <dbReference type="ARBA" id="ARBA00023136"/>
    </source>
</evidence>
<dbReference type="AlphaFoldDB" id="A0A4S3MTX7"/>
<keyword evidence="8 12" id="KW-1133">Transmembrane helix</keyword>
<feature type="transmembrane region" description="Helical" evidence="12">
    <location>
        <begin position="153"/>
        <end position="171"/>
    </location>
</feature>
<name>A0A4S3MTX7_9RHOB</name>
<evidence type="ECO:0000256" key="2">
    <source>
        <dbReference type="ARBA" id="ARBA00022448"/>
    </source>
</evidence>
<reference evidence="14 15" key="1">
    <citation type="submission" date="2019-04" db="EMBL/GenBank/DDBJ databases">
        <title>Draft genome sequence of Gemmobacter aestuarii sp. nov.</title>
        <authorList>
            <person name="Hameed A."/>
            <person name="Lin S.-Y."/>
            <person name="Shahina M."/>
            <person name="Lai W.-A."/>
            <person name="Young C.-C."/>
        </authorList>
    </citation>
    <scope>NUCLEOTIDE SEQUENCE [LARGE SCALE GENOMIC DNA]</scope>
    <source>
        <strain evidence="14 15">CC-PW-75</strain>
    </source>
</reference>
<dbReference type="InterPro" id="IPR050366">
    <property type="entry name" value="BP-dependent_transpt_permease"/>
</dbReference>
<dbReference type="EMBL" id="SSND01000001">
    <property type="protein sequence ID" value="THD85613.1"/>
    <property type="molecule type" value="Genomic_DNA"/>
</dbReference>
<keyword evidence="2 12" id="KW-0813">Transport</keyword>
<evidence type="ECO:0000313" key="14">
    <source>
        <dbReference type="EMBL" id="THD85613.1"/>
    </source>
</evidence>
<evidence type="ECO:0000256" key="1">
    <source>
        <dbReference type="ARBA" id="ARBA00004429"/>
    </source>
</evidence>
<dbReference type="PANTHER" id="PTHR43386:SF2">
    <property type="entry name" value="OLIGOPEPTIDE TRANSPORT SYSTEM PERMEASE PROTEIN OPPC"/>
    <property type="match status" value="1"/>
</dbReference>
<gene>
    <name evidence="14" type="ORF">E7811_07965</name>
</gene>
<keyword evidence="3" id="KW-1003">Cell membrane</keyword>
<evidence type="ECO:0000256" key="12">
    <source>
        <dbReference type="RuleBase" id="RU363032"/>
    </source>
</evidence>
<evidence type="ECO:0000256" key="10">
    <source>
        <dbReference type="ARBA" id="ARBA00024202"/>
    </source>
</evidence>
<comment type="subcellular location">
    <subcellularLocation>
        <location evidence="1">Cell inner membrane</location>
        <topology evidence="1">Multi-pass membrane protein</topology>
    </subcellularLocation>
    <subcellularLocation>
        <location evidence="12">Cell membrane</location>
        <topology evidence="12">Multi-pass membrane protein</topology>
    </subcellularLocation>
</comment>
<keyword evidence="6" id="KW-0571">Peptide transport</keyword>
<dbReference type="OrthoDB" id="9766870at2"/>
<feature type="transmembrane region" description="Helical" evidence="12">
    <location>
        <begin position="128"/>
        <end position="147"/>
    </location>
</feature>
<evidence type="ECO:0000256" key="5">
    <source>
        <dbReference type="ARBA" id="ARBA00022692"/>
    </source>
</evidence>
<keyword evidence="5 12" id="KW-0812">Transmembrane</keyword>
<dbReference type="InterPro" id="IPR035906">
    <property type="entry name" value="MetI-like_sf"/>
</dbReference>
<dbReference type="Pfam" id="PF00528">
    <property type="entry name" value="BPD_transp_1"/>
    <property type="match status" value="1"/>
</dbReference>